<keyword evidence="9" id="KW-0472">Membrane</keyword>
<dbReference type="GO" id="GO:0045547">
    <property type="term" value="F:ditrans,polycis-polyprenyl diphosphate synthase [(2E,6E)-farnesyl diphosphate specific] activity"/>
    <property type="evidence" value="ECO:0007669"/>
    <property type="project" value="UniProtKB-EC"/>
</dbReference>
<evidence type="ECO:0000256" key="7">
    <source>
        <dbReference type="ARBA" id="ARBA00047353"/>
    </source>
</evidence>
<dbReference type="Proteomes" id="UP000279259">
    <property type="component" value="Unassembled WGS sequence"/>
</dbReference>
<dbReference type="OrthoDB" id="3057168at2759"/>
<gene>
    <name evidence="10" type="ORF">EHS25_001180</name>
</gene>
<accession>A0A427YHF5</accession>
<keyword evidence="9" id="KW-0812">Transmembrane</keyword>
<evidence type="ECO:0000256" key="1">
    <source>
        <dbReference type="ARBA" id="ARBA00001946"/>
    </source>
</evidence>
<dbReference type="EMBL" id="RSCD01000010">
    <property type="protein sequence ID" value="RSH90575.1"/>
    <property type="molecule type" value="Genomic_DNA"/>
</dbReference>
<comment type="catalytic activity">
    <reaction evidence="7">
        <text>n isopentenyl diphosphate + (2E,6E)-farnesyl diphosphate = a di-trans,poly-cis-polyprenyl diphosphate + n diphosphate</text>
        <dbReference type="Rhea" id="RHEA:53008"/>
        <dbReference type="Rhea" id="RHEA-COMP:19494"/>
        <dbReference type="ChEBI" id="CHEBI:33019"/>
        <dbReference type="ChEBI" id="CHEBI:128769"/>
        <dbReference type="ChEBI" id="CHEBI:136960"/>
        <dbReference type="ChEBI" id="CHEBI:175763"/>
        <dbReference type="EC" id="2.5.1.87"/>
    </reaction>
</comment>
<evidence type="ECO:0000313" key="10">
    <source>
        <dbReference type="EMBL" id="RSH90575.1"/>
    </source>
</evidence>
<name>A0A427YHF5_9TREE</name>
<evidence type="ECO:0000256" key="2">
    <source>
        <dbReference type="ARBA" id="ARBA00004922"/>
    </source>
</evidence>
<dbReference type="PANTHER" id="PTHR21528:SF0">
    <property type="entry name" value="DEHYDRODOLICHYL DIPHOSPHATE SYNTHASE COMPLEX SUBUNIT NUS1"/>
    <property type="match status" value="1"/>
</dbReference>
<comment type="caution">
    <text evidence="10">The sequence shown here is derived from an EMBL/GenBank/DDBJ whole genome shotgun (WGS) entry which is preliminary data.</text>
</comment>
<keyword evidence="11" id="KW-1185">Reference proteome</keyword>
<dbReference type="GO" id="GO:0005789">
    <property type="term" value="C:endoplasmic reticulum membrane"/>
    <property type="evidence" value="ECO:0007669"/>
    <property type="project" value="TreeGrafter"/>
</dbReference>
<dbReference type="EC" id="2.5.1.87" evidence="4"/>
<evidence type="ECO:0000313" key="11">
    <source>
        <dbReference type="Proteomes" id="UP000279259"/>
    </source>
</evidence>
<sequence length="299" mass="32657">MTPSRGGVRLRPRLRLRDIPFLPLLLLLHVVFTLSSLLLRLYEALTTSSTLPPRTFVPPKHVALSLPASVPVTTVRGRSRTETQSAAAVRRRKELELERAAVGSVLRAARWAVREGVETVSVHESSGVLYAAKERLRSELSIVPPSPSLSASTAPLGDSDPVESTGTQGLHEVPGDEEDTADGHGVFSITVFPHHTPTSLSDSTDTLHDGLRPLTLRILPPSSSDLVARITRDLVREGHKTSSITQEVLNARIEAAGYTPPDILLIHPLTPQPFWRSLLPRPAPEIAGYPFWPLRVTEI</sequence>
<proteinExistence type="inferred from homology"/>
<evidence type="ECO:0000256" key="8">
    <source>
        <dbReference type="SAM" id="MobiDB-lite"/>
    </source>
</evidence>
<reference evidence="10 11" key="1">
    <citation type="submission" date="2018-11" db="EMBL/GenBank/DDBJ databases">
        <title>Genome sequence of Saitozyma podzolica DSM 27192.</title>
        <authorList>
            <person name="Aliyu H."/>
            <person name="Gorte O."/>
            <person name="Ochsenreither K."/>
        </authorList>
    </citation>
    <scope>NUCLEOTIDE SEQUENCE [LARGE SCALE GENOMIC DNA]</scope>
    <source>
        <strain evidence="10 11">DSM 27192</strain>
    </source>
</reference>
<evidence type="ECO:0000256" key="3">
    <source>
        <dbReference type="ARBA" id="ARBA00005432"/>
    </source>
</evidence>
<keyword evidence="9" id="KW-1133">Transmembrane helix</keyword>
<keyword evidence="6" id="KW-0460">Magnesium</keyword>
<comment type="pathway">
    <text evidence="2">Protein modification; protein glycosylation.</text>
</comment>
<evidence type="ECO:0000256" key="6">
    <source>
        <dbReference type="ARBA" id="ARBA00022842"/>
    </source>
</evidence>
<dbReference type="AlphaFoldDB" id="A0A427YHF5"/>
<organism evidence="10 11">
    <name type="scientific">Saitozyma podzolica</name>
    <dbReference type="NCBI Taxonomy" id="1890683"/>
    <lineage>
        <taxon>Eukaryota</taxon>
        <taxon>Fungi</taxon>
        <taxon>Dikarya</taxon>
        <taxon>Basidiomycota</taxon>
        <taxon>Agaricomycotina</taxon>
        <taxon>Tremellomycetes</taxon>
        <taxon>Tremellales</taxon>
        <taxon>Trimorphomycetaceae</taxon>
        <taxon>Saitozyma</taxon>
    </lineage>
</organism>
<dbReference type="InterPro" id="IPR038887">
    <property type="entry name" value="Nus1/NgBR"/>
</dbReference>
<feature type="transmembrane region" description="Helical" evidence="9">
    <location>
        <begin position="21"/>
        <end position="42"/>
    </location>
</feature>
<keyword evidence="5" id="KW-0808">Transferase</keyword>
<comment type="cofactor">
    <cofactor evidence="1">
        <name>Mg(2+)</name>
        <dbReference type="ChEBI" id="CHEBI:18420"/>
    </cofactor>
</comment>
<dbReference type="PANTHER" id="PTHR21528">
    <property type="entry name" value="DEHYDRODOLICHYL DIPHOSPHATE SYNTHASE COMPLEX SUBUNIT NUS1"/>
    <property type="match status" value="1"/>
</dbReference>
<dbReference type="STRING" id="1890683.A0A427YHF5"/>
<protein>
    <recommendedName>
        <fullName evidence="4">ditrans,polycis-polyprenyl diphosphate synthase [(2E,6E)-farnesyldiphosphate specific]</fullName>
        <ecNumber evidence="4">2.5.1.87</ecNumber>
    </recommendedName>
</protein>
<evidence type="ECO:0000256" key="9">
    <source>
        <dbReference type="SAM" id="Phobius"/>
    </source>
</evidence>
<feature type="region of interest" description="Disordered" evidence="8">
    <location>
        <begin position="143"/>
        <end position="170"/>
    </location>
</feature>
<comment type="similarity">
    <text evidence="3">Belongs to the UPP synthase family.</text>
</comment>
<evidence type="ECO:0000256" key="4">
    <source>
        <dbReference type="ARBA" id="ARBA00012596"/>
    </source>
</evidence>
<dbReference type="GO" id="GO:1904423">
    <property type="term" value="C:dehydrodolichyl diphosphate synthase complex"/>
    <property type="evidence" value="ECO:0007669"/>
    <property type="project" value="InterPro"/>
</dbReference>
<evidence type="ECO:0000256" key="5">
    <source>
        <dbReference type="ARBA" id="ARBA00022679"/>
    </source>
</evidence>